<evidence type="ECO:0000256" key="4">
    <source>
        <dbReference type="SAM" id="MobiDB-lite"/>
    </source>
</evidence>
<keyword evidence="5" id="KW-1133">Transmembrane helix</keyword>
<dbReference type="InterPro" id="IPR051417">
    <property type="entry name" value="SDr/BOS_complex"/>
</dbReference>
<feature type="region of interest" description="Disordered" evidence="4">
    <location>
        <begin position="937"/>
        <end position="961"/>
    </location>
</feature>
<dbReference type="InterPro" id="IPR013783">
    <property type="entry name" value="Ig-like_fold"/>
</dbReference>
<name>A0ABS8ZC06_9PSEU</name>
<feature type="domain" description="SD-repeat containing protein B" evidence="7">
    <location>
        <begin position="513"/>
        <end position="639"/>
    </location>
</feature>
<dbReference type="InterPro" id="IPR033764">
    <property type="entry name" value="Sdr_B"/>
</dbReference>
<feature type="domain" description="SD-repeat containing protein B" evidence="7">
    <location>
        <begin position="755"/>
        <end position="865"/>
    </location>
</feature>
<keyword evidence="5" id="KW-0812">Transmembrane</keyword>
<evidence type="ECO:0000256" key="6">
    <source>
        <dbReference type="SAM" id="SignalP"/>
    </source>
</evidence>
<dbReference type="Pfam" id="PF17210">
    <property type="entry name" value="SdrD_B"/>
    <property type="match status" value="11"/>
</dbReference>
<evidence type="ECO:0000256" key="1">
    <source>
        <dbReference type="ARBA" id="ARBA00004613"/>
    </source>
</evidence>
<feature type="compositionally biased region" description="Basic and acidic residues" evidence="4">
    <location>
        <begin position="942"/>
        <end position="951"/>
    </location>
</feature>
<dbReference type="PANTHER" id="PTHR23303">
    <property type="entry name" value="CARBOXYPEPTIDASE REGULATORY REGION-CONTAINING"/>
    <property type="match status" value="1"/>
</dbReference>
<organism evidence="8 9">
    <name type="scientific">Kibdelosporangium philippinense</name>
    <dbReference type="NCBI Taxonomy" id="211113"/>
    <lineage>
        <taxon>Bacteria</taxon>
        <taxon>Bacillati</taxon>
        <taxon>Actinomycetota</taxon>
        <taxon>Actinomycetes</taxon>
        <taxon>Pseudonocardiales</taxon>
        <taxon>Pseudonocardiaceae</taxon>
        <taxon>Kibdelosporangium</taxon>
    </lineage>
</organism>
<feature type="domain" description="SD-repeat containing protein B" evidence="7">
    <location>
        <begin position="1585"/>
        <end position="1696"/>
    </location>
</feature>
<dbReference type="NCBIfam" id="TIGR01167">
    <property type="entry name" value="LPXTG_anchor"/>
    <property type="match status" value="1"/>
</dbReference>
<keyword evidence="3 6" id="KW-0732">Signal</keyword>
<feature type="domain" description="SD-repeat containing protein B" evidence="7">
    <location>
        <begin position="981"/>
        <end position="1085"/>
    </location>
</feature>
<feature type="domain" description="SD-repeat containing protein B" evidence="7">
    <location>
        <begin position="1189"/>
        <end position="1293"/>
    </location>
</feature>
<sequence length="1735" mass="179100">MSRVAGLVAAGSLVLAGLVVPLTAAAGPSDGTLTVRMVRDVNGNGSYEPALEVGVPGIPVTVTDPAGGTATGTTGPDGVVKIDLGPVTGGGYRVEASIPSTMPHLRAAPTGNGLSGLTEFVSGPNPSVTMGVWNPGGYCQANPTLATACQRNISKAGNDPAARSLMTFPFTARGNAPAPTVLAKQGDTGSVFGLAYRKQDKRLFSGAFAKRLAAYGPGGPGAIYVTTPAGATSQFATVPNAGSTQHSDGHDGSFFSVPGKESLGDLEMSEDGTALYAVNLADKKLYVFDATVPAASSPVDSYDIPATGCTNAADWRPSALAAQDGVVYVGGVCAGQDLKAVVLPFQKGAFGAASLTKALGAGWHAWLDRWDLKQITATGSDVAYAQPFLTNMAVESNGDMVLALRDRFGDQLGHQTPAPNGNNAYNAVIAGTLDRGCKENCANTFKDTKNAMGAVAFVPGSAKMPATALGGAAWVDRAAGALGGTFQIADQEGWGKANSLADLEALCDLAPLQLGSRVWFDADKDGIQDGNEPPLQGIKVTATPCAGGAALPAQTTNAKGEYAFSAGVLPDTCYNLKFDFSGAVTTALPGAPPGSSLKWTVKQAGSNKAADSNVDTRTGLASVTTAGAGSVDTTIDAGVIAPTSTLGDTVWMDNNRNGVFDSGEPGVPGVTVTAGSFKAVTGQDGKYTLGELPDGTYQVCFTGWPAGYLPTPANKGSDDTDSDADPGTGCAPPVTVGPAKREDLTIDFGVRPPNKVGDLVWADTNRNGQFDADEPPVPGVTVTVGSLTTVTGLDGKYVFDKLPDGKHTVCFDLKNLPAAFLDFQPTKANQGDDAMDSDVDMATGCAPPVILDAANAENFSVDAGLVPPVNRIGDFVWSDLNRDGRQDPGEPGIAGVEVKLGSQKVFTGADGRYMFEGMADGKYTVCFSRHADFDFVTPNTGDDNKNSDADPKTGCAPEVSVGPGTRSVLSVDAGFAAPPQSIGDFVWSDVNRNGLFDTGEPGVAGVTVTLGSQQTTTDTNGKYLFTGLPEGDHTVCFTAPGDLQMTKPNVGDDGLDSDADPASGCAPPVRLGPGSRNVLTVDAGLSSPVNRIGDFVWSDLNRNGRFDSGEPGVPGVTITSGTLQTVTDGSGKYLLSDMPDGKYRVCFAVNGFKLGSGVDASGCAPEVTVGAGNRSVLTVDVGLLSAPNKVGDLVWRDVNRNGLYDSDEPGMPGITVTTGSLTTVTGPKGEYQFPELGDGKHVVCFALKDDLQLTKPFAGSADKDSNADPSTKCAPAVNLGPSNREDLTVDAGLMSPVNRIGGSLWLDRNRNGALDSGELPAPGVTVKVGSLTAVTDAGGKYLFSDLPDGTHQVCFGMHQDFTAPCAADVVLGVGKREFLAVDAGLVAPPNQIGDLVWLDSNRNGSLDADESGLPGITVHAGALQAVTDASGKYLFNDVPDGSYRVCFTLPEKYLYANADGCAETVTVGPGNRWVMSIDAGLRPPNQLGGLVWYDTNGNGVVDAGERGAADVEVTVGSRKVRTGPDGRYLVPDLPDGRYVACFARVGEYQAVAIDPSTWCTAPTRLYADKWEDLSLNAGLVSPRNRIGDFVWIDKSRDGLQDSGEAGAANVTVVLSQDGKEIAKTVTDKNGRYLFDGLSDGNYVVCLPRSELKGYSIATRDAGEDTRDSDVDAGSGCSQPVYVGATKREVLTADIGLLPPKALANTGASIGWMVTGGVGVVAIGLLLLLYRRRRTT</sequence>
<dbReference type="SUPFAM" id="SSF117074">
    <property type="entry name" value="Hypothetical protein PA1324"/>
    <property type="match status" value="11"/>
</dbReference>
<evidence type="ECO:0000313" key="9">
    <source>
        <dbReference type="Proteomes" id="UP001521150"/>
    </source>
</evidence>
<dbReference type="Proteomes" id="UP001521150">
    <property type="component" value="Unassembled WGS sequence"/>
</dbReference>
<gene>
    <name evidence="8" type="ORF">LWC34_21625</name>
</gene>
<dbReference type="RefSeq" id="WP_233726994.1">
    <property type="nucleotide sequence ID" value="NZ_JAJVCN010000002.1"/>
</dbReference>
<feature type="domain" description="SD-repeat containing protein B" evidence="7">
    <location>
        <begin position="1391"/>
        <end position="1460"/>
    </location>
</feature>
<feature type="signal peptide" evidence="6">
    <location>
        <begin position="1"/>
        <end position="26"/>
    </location>
</feature>
<keyword evidence="2" id="KW-0964">Secreted</keyword>
<proteinExistence type="predicted"/>
<keyword evidence="5" id="KW-0472">Membrane</keyword>
<dbReference type="EMBL" id="JAJVCN010000002">
    <property type="protein sequence ID" value="MCE7005408.1"/>
    <property type="molecule type" value="Genomic_DNA"/>
</dbReference>
<comment type="caution">
    <text evidence="8">The sequence shown here is derived from an EMBL/GenBank/DDBJ whole genome shotgun (WGS) entry which is preliminary data.</text>
</comment>
<evidence type="ECO:0000259" key="7">
    <source>
        <dbReference type="Pfam" id="PF17210"/>
    </source>
</evidence>
<dbReference type="SUPFAM" id="SSF63825">
    <property type="entry name" value="YWTD domain"/>
    <property type="match status" value="1"/>
</dbReference>
<feature type="domain" description="SD-repeat containing protein B" evidence="7">
    <location>
        <begin position="645"/>
        <end position="750"/>
    </location>
</feature>
<feature type="domain" description="SD-repeat containing protein B" evidence="7">
    <location>
        <begin position="871"/>
        <end position="975"/>
    </location>
</feature>
<dbReference type="PANTHER" id="PTHR23303:SF15">
    <property type="entry name" value="COLOSSIN-A"/>
    <property type="match status" value="1"/>
</dbReference>
<dbReference type="Gene3D" id="2.60.40.10">
    <property type="entry name" value="Immunoglobulins"/>
    <property type="match status" value="11"/>
</dbReference>
<keyword evidence="9" id="KW-1185">Reference proteome</keyword>
<comment type="subcellular location">
    <subcellularLocation>
        <location evidence="1">Secreted</location>
    </subcellularLocation>
</comment>
<feature type="domain" description="SD-repeat containing protein B" evidence="7">
    <location>
        <begin position="1299"/>
        <end position="1363"/>
    </location>
</feature>
<evidence type="ECO:0000313" key="8">
    <source>
        <dbReference type="EMBL" id="MCE7005408.1"/>
    </source>
</evidence>
<evidence type="ECO:0000256" key="2">
    <source>
        <dbReference type="ARBA" id="ARBA00022525"/>
    </source>
</evidence>
<evidence type="ECO:0000256" key="5">
    <source>
        <dbReference type="SAM" id="Phobius"/>
    </source>
</evidence>
<reference evidence="8 9" key="1">
    <citation type="submission" date="2021-12" db="EMBL/GenBank/DDBJ databases">
        <title>Genome sequence of Kibdelosporangium philippinense ATCC 49844.</title>
        <authorList>
            <person name="Fedorov E.A."/>
            <person name="Omeragic M."/>
            <person name="Shalygina K.F."/>
            <person name="Maclea K.S."/>
        </authorList>
    </citation>
    <scope>NUCLEOTIDE SEQUENCE [LARGE SCALE GENOMIC DNA]</scope>
    <source>
        <strain evidence="8 9">ATCC 49844</strain>
    </source>
</reference>
<evidence type="ECO:0000256" key="3">
    <source>
        <dbReference type="ARBA" id="ARBA00022729"/>
    </source>
</evidence>
<protein>
    <submittedName>
        <fullName evidence="8">LPXTG cell wall anchor domain-containing protein</fullName>
    </submittedName>
</protein>
<feature type="domain" description="SD-repeat containing protein B" evidence="7">
    <location>
        <begin position="1486"/>
        <end position="1550"/>
    </location>
</feature>
<feature type="domain" description="SD-repeat containing protein B" evidence="7">
    <location>
        <begin position="1091"/>
        <end position="1150"/>
    </location>
</feature>
<feature type="chain" id="PRO_5045445244" evidence="6">
    <location>
        <begin position="27"/>
        <end position="1735"/>
    </location>
</feature>
<feature type="transmembrane region" description="Helical" evidence="5">
    <location>
        <begin position="1709"/>
        <end position="1729"/>
    </location>
</feature>
<accession>A0ABS8ZC06</accession>
<feature type="region of interest" description="Disordered" evidence="4">
    <location>
        <begin position="712"/>
        <end position="738"/>
    </location>
</feature>